<dbReference type="Gene3D" id="3.40.50.720">
    <property type="entry name" value="NAD(P)-binding Rossmann-like Domain"/>
    <property type="match status" value="1"/>
</dbReference>
<evidence type="ECO:0000259" key="2">
    <source>
        <dbReference type="Pfam" id="PF01408"/>
    </source>
</evidence>
<protein>
    <recommendedName>
        <fullName evidence="6">NAD(P)-binding protein</fullName>
    </recommendedName>
</protein>
<feature type="domain" description="Gfo/Idh/MocA-like oxidoreductase N-terminal" evidence="2">
    <location>
        <begin position="23"/>
        <end position="128"/>
    </location>
</feature>
<dbReference type="PANTHER" id="PTHR42840:SF5">
    <property type="entry name" value="NAD(P)-BINDING ROSSMANN-FOLD SUPERFAMILY PROTEIN"/>
    <property type="match status" value="1"/>
</dbReference>
<reference evidence="4" key="1">
    <citation type="submission" date="2023-06" db="EMBL/GenBank/DDBJ databases">
        <title>Genome-scale phylogeny and comparative genomics of the fungal order Sordariales.</title>
        <authorList>
            <consortium name="Lawrence Berkeley National Laboratory"/>
            <person name="Hensen N."/>
            <person name="Bonometti L."/>
            <person name="Westerberg I."/>
            <person name="Brannstrom I.O."/>
            <person name="Guillou S."/>
            <person name="Cros-Aarteil S."/>
            <person name="Calhoun S."/>
            <person name="Haridas S."/>
            <person name="Kuo A."/>
            <person name="Mondo S."/>
            <person name="Pangilinan J."/>
            <person name="Riley R."/>
            <person name="LaButti K."/>
            <person name="Andreopoulos B."/>
            <person name="Lipzen A."/>
            <person name="Chen C."/>
            <person name="Yanf M."/>
            <person name="Daum C."/>
            <person name="Ng V."/>
            <person name="Clum A."/>
            <person name="Steindorff A."/>
            <person name="Ohm R."/>
            <person name="Martin F."/>
            <person name="Silar P."/>
            <person name="Natvig D."/>
            <person name="Lalanne C."/>
            <person name="Gautier V."/>
            <person name="Ament-velasquez S.L."/>
            <person name="Kruys A."/>
            <person name="Hutchinson M.I."/>
            <person name="Powell A.J."/>
            <person name="Barry K."/>
            <person name="Miller A.N."/>
            <person name="Grigoriev I.V."/>
            <person name="Debuchy R."/>
            <person name="Gladieux P."/>
            <person name="Thoren M.H."/>
            <person name="Johannesson H."/>
        </authorList>
    </citation>
    <scope>NUCLEOTIDE SEQUENCE</scope>
    <source>
        <strain evidence="4">SMH3187-1</strain>
    </source>
</reference>
<dbReference type="EMBL" id="JAUKUD010000005">
    <property type="protein sequence ID" value="KAK0742729.1"/>
    <property type="molecule type" value="Genomic_DNA"/>
</dbReference>
<evidence type="ECO:0000313" key="4">
    <source>
        <dbReference type="EMBL" id="KAK0742729.1"/>
    </source>
</evidence>
<dbReference type="InterPro" id="IPR000683">
    <property type="entry name" value="Gfo/Idh/MocA-like_OxRdtase_N"/>
</dbReference>
<dbReference type="InterPro" id="IPR055170">
    <property type="entry name" value="GFO_IDH_MocA-like_dom"/>
</dbReference>
<feature type="domain" description="GFO/IDH/MocA-like oxidoreductase" evidence="3">
    <location>
        <begin position="190"/>
        <end position="284"/>
    </location>
</feature>
<evidence type="ECO:0000259" key="3">
    <source>
        <dbReference type="Pfam" id="PF22725"/>
    </source>
</evidence>
<comment type="caution">
    <text evidence="4">The sequence shown here is derived from an EMBL/GenBank/DDBJ whole genome shotgun (WGS) entry which is preliminary data.</text>
</comment>
<evidence type="ECO:0000313" key="5">
    <source>
        <dbReference type="Proteomes" id="UP001172155"/>
    </source>
</evidence>
<dbReference type="GO" id="GO:0006740">
    <property type="term" value="P:NADPH regeneration"/>
    <property type="evidence" value="ECO:0007669"/>
    <property type="project" value="TreeGrafter"/>
</dbReference>
<dbReference type="Pfam" id="PF01408">
    <property type="entry name" value="GFO_IDH_MocA"/>
    <property type="match status" value="1"/>
</dbReference>
<dbReference type="SUPFAM" id="SSF51735">
    <property type="entry name" value="NAD(P)-binding Rossmann-fold domains"/>
    <property type="match status" value="1"/>
</dbReference>
<dbReference type="Gene3D" id="3.30.360.10">
    <property type="entry name" value="Dihydrodipicolinate Reductase, domain 2"/>
    <property type="match status" value="1"/>
</dbReference>
<accession>A0AA40ENS1</accession>
<name>A0AA40ENS1_9PEZI</name>
<keyword evidence="5" id="KW-1185">Reference proteome</keyword>
<dbReference type="AlphaFoldDB" id="A0AA40ENS1"/>
<dbReference type="Pfam" id="PF22725">
    <property type="entry name" value="GFO_IDH_MocA_C3"/>
    <property type="match status" value="1"/>
</dbReference>
<gene>
    <name evidence="4" type="ORF">B0T18DRAFT_168959</name>
</gene>
<evidence type="ECO:0000256" key="1">
    <source>
        <dbReference type="ARBA" id="ARBA00010928"/>
    </source>
</evidence>
<dbReference type="InterPro" id="IPR036291">
    <property type="entry name" value="NAD(P)-bd_dom_sf"/>
</dbReference>
<evidence type="ECO:0008006" key="6">
    <source>
        <dbReference type="Google" id="ProtNLM"/>
    </source>
</evidence>
<sequence>MIGIALLGAGIFARERRPQRLTFTAEHLPAIQSNPAFSLKAIYSRSQASASALASHAAGSLDVYYDTPATTQAKDLAALLARADIHAVFIALPILAQPAVIRQALEAGKHVLSEKPVAADLEAARGLVGWYESLGLGSNAGGKPLWAVAENYRYIESLEYAASEVGRVGGGLATFSMTKNGMVRKGGKYFETEWRKVPEYQGGFLLDGGVHFVAALRMLLAGAGHEIRKVAAFSGLLEEHLPPVDTVSAVAVTGEGKSGTIHISFGTEFKSGFEIEVVTTEGAVLWTPTKVRTVKRGKEEGKEEVVEKEFASTTGVKEEAVAFGEAVGRGKVDGKQSPGEALKDLEILQRLLESGEGGAAVREVGA</sequence>
<dbReference type="Proteomes" id="UP001172155">
    <property type="component" value="Unassembled WGS sequence"/>
</dbReference>
<comment type="similarity">
    <text evidence="1">Belongs to the Gfo/Idh/MocA family.</text>
</comment>
<dbReference type="PANTHER" id="PTHR42840">
    <property type="entry name" value="NAD(P)-BINDING ROSSMANN-FOLD SUPERFAMILY PROTEIN-RELATED"/>
    <property type="match status" value="1"/>
</dbReference>
<proteinExistence type="inferred from homology"/>
<dbReference type="GO" id="GO:0005737">
    <property type="term" value="C:cytoplasm"/>
    <property type="evidence" value="ECO:0007669"/>
    <property type="project" value="TreeGrafter"/>
</dbReference>
<dbReference type="SUPFAM" id="SSF55347">
    <property type="entry name" value="Glyceraldehyde-3-phosphate dehydrogenase-like, C-terminal domain"/>
    <property type="match status" value="1"/>
</dbReference>
<dbReference type="GO" id="GO:0000166">
    <property type="term" value="F:nucleotide binding"/>
    <property type="evidence" value="ECO:0007669"/>
    <property type="project" value="InterPro"/>
</dbReference>
<organism evidence="4 5">
    <name type="scientific">Schizothecium vesticola</name>
    <dbReference type="NCBI Taxonomy" id="314040"/>
    <lineage>
        <taxon>Eukaryota</taxon>
        <taxon>Fungi</taxon>
        <taxon>Dikarya</taxon>
        <taxon>Ascomycota</taxon>
        <taxon>Pezizomycotina</taxon>
        <taxon>Sordariomycetes</taxon>
        <taxon>Sordariomycetidae</taxon>
        <taxon>Sordariales</taxon>
        <taxon>Schizotheciaceae</taxon>
        <taxon>Schizothecium</taxon>
    </lineage>
</organism>
<dbReference type="GO" id="GO:0016491">
    <property type="term" value="F:oxidoreductase activity"/>
    <property type="evidence" value="ECO:0007669"/>
    <property type="project" value="TreeGrafter"/>
</dbReference>